<dbReference type="FunFam" id="3.40.50.300:FF:000661">
    <property type="entry name" value="calmodulin-interacting protein 111 isoform X1"/>
    <property type="match status" value="1"/>
</dbReference>
<feature type="non-terminal residue" evidence="5">
    <location>
        <position position="1"/>
    </location>
</feature>
<reference evidence="5 6" key="1">
    <citation type="journal article" date="2013" name="BMC Genomics">
        <title>The miniature genome of a carnivorous plant Genlisea aurea contains a low number of genes and short non-coding sequences.</title>
        <authorList>
            <person name="Leushkin E.V."/>
            <person name="Sutormin R.A."/>
            <person name="Nabieva E.R."/>
            <person name="Penin A.A."/>
            <person name="Kondrashov A.S."/>
            <person name="Logacheva M.D."/>
        </authorList>
    </citation>
    <scope>NUCLEOTIDE SEQUENCE [LARGE SCALE GENOMIC DNA]</scope>
</reference>
<dbReference type="FunFam" id="3.40.50.300:FF:000012">
    <property type="entry name" value="Transitional endoplasmic reticulum ATPase"/>
    <property type="match status" value="1"/>
</dbReference>
<dbReference type="GO" id="GO:0005524">
    <property type="term" value="F:ATP binding"/>
    <property type="evidence" value="ECO:0007669"/>
    <property type="project" value="UniProtKB-KW"/>
</dbReference>
<dbReference type="EMBL" id="AUSU01001518">
    <property type="protein sequence ID" value="EPS70827.1"/>
    <property type="molecule type" value="Genomic_DNA"/>
</dbReference>
<organism evidence="5 6">
    <name type="scientific">Genlisea aurea</name>
    <dbReference type="NCBI Taxonomy" id="192259"/>
    <lineage>
        <taxon>Eukaryota</taxon>
        <taxon>Viridiplantae</taxon>
        <taxon>Streptophyta</taxon>
        <taxon>Embryophyta</taxon>
        <taxon>Tracheophyta</taxon>
        <taxon>Spermatophyta</taxon>
        <taxon>Magnoliopsida</taxon>
        <taxon>eudicotyledons</taxon>
        <taxon>Gunneridae</taxon>
        <taxon>Pentapetalae</taxon>
        <taxon>asterids</taxon>
        <taxon>lamiids</taxon>
        <taxon>Lamiales</taxon>
        <taxon>Lentibulariaceae</taxon>
        <taxon>Genlisea</taxon>
    </lineage>
</organism>
<evidence type="ECO:0000313" key="6">
    <source>
        <dbReference type="Proteomes" id="UP000015453"/>
    </source>
</evidence>
<dbReference type="InterPro" id="IPR050168">
    <property type="entry name" value="AAA_ATPase_domain"/>
</dbReference>
<protein>
    <recommendedName>
        <fullName evidence="4">AAA+ ATPase domain-containing protein</fullName>
    </recommendedName>
</protein>
<dbReference type="PROSITE" id="PS00674">
    <property type="entry name" value="AAA"/>
    <property type="match status" value="2"/>
</dbReference>
<dbReference type="Pfam" id="PF17862">
    <property type="entry name" value="AAA_lid_3"/>
    <property type="match status" value="2"/>
</dbReference>
<keyword evidence="6" id="KW-1185">Reference proteome</keyword>
<evidence type="ECO:0000256" key="2">
    <source>
        <dbReference type="ARBA" id="ARBA00022840"/>
    </source>
</evidence>
<accession>S8EE28</accession>
<dbReference type="PANTHER" id="PTHR23077">
    <property type="entry name" value="AAA-FAMILY ATPASE"/>
    <property type="match status" value="1"/>
</dbReference>
<feature type="domain" description="AAA+ ATPase" evidence="4">
    <location>
        <begin position="31"/>
        <end position="167"/>
    </location>
</feature>
<dbReference type="Proteomes" id="UP000015453">
    <property type="component" value="Unassembled WGS sequence"/>
</dbReference>
<dbReference type="InterPro" id="IPR003593">
    <property type="entry name" value="AAA+_ATPase"/>
</dbReference>
<dbReference type="Gene3D" id="3.40.50.300">
    <property type="entry name" value="P-loop containing nucleotide triphosphate hydrolases"/>
    <property type="match status" value="2"/>
</dbReference>
<dbReference type="SUPFAM" id="SSF52540">
    <property type="entry name" value="P-loop containing nucleoside triphosphate hydrolases"/>
    <property type="match status" value="2"/>
</dbReference>
<dbReference type="InterPro" id="IPR003959">
    <property type="entry name" value="ATPase_AAA_core"/>
</dbReference>
<comment type="similarity">
    <text evidence="3">Belongs to the AAA ATPase family.</text>
</comment>
<dbReference type="Gene3D" id="1.10.8.60">
    <property type="match status" value="2"/>
</dbReference>
<feature type="non-terminal residue" evidence="5">
    <location>
        <position position="575"/>
    </location>
</feature>
<keyword evidence="1 3" id="KW-0547">Nucleotide-binding</keyword>
<dbReference type="GO" id="GO:0009507">
    <property type="term" value="C:chloroplast"/>
    <property type="evidence" value="ECO:0007669"/>
    <property type="project" value="TreeGrafter"/>
</dbReference>
<dbReference type="Pfam" id="PF00004">
    <property type="entry name" value="AAA"/>
    <property type="match status" value="2"/>
</dbReference>
<dbReference type="GO" id="GO:0016887">
    <property type="term" value="F:ATP hydrolysis activity"/>
    <property type="evidence" value="ECO:0007669"/>
    <property type="project" value="InterPro"/>
</dbReference>
<evidence type="ECO:0000256" key="3">
    <source>
        <dbReference type="RuleBase" id="RU003651"/>
    </source>
</evidence>
<evidence type="ECO:0000256" key="1">
    <source>
        <dbReference type="ARBA" id="ARBA00022741"/>
    </source>
</evidence>
<dbReference type="InterPro" id="IPR003960">
    <property type="entry name" value="ATPase_AAA_CS"/>
</dbReference>
<dbReference type="InterPro" id="IPR027417">
    <property type="entry name" value="P-loop_NTPase"/>
</dbReference>
<keyword evidence="2 3" id="KW-0067">ATP-binding</keyword>
<proteinExistence type="inferred from homology"/>
<dbReference type="AlphaFoldDB" id="S8EE28"/>
<evidence type="ECO:0000259" key="4">
    <source>
        <dbReference type="SMART" id="SM00382"/>
    </source>
</evidence>
<gene>
    <name evidence="5" type="ORF">M569_03930</name>
</gene>
<sequence>KLGGLSKEFAVLKGIILSAAQATHTRFGLRPIKGVLLHGPPGTGKTALARICAHAAGINMFTINGPEIIGPYYGETEQALHEVFDKAGKASPSVVFIDKLDALAPARKDGGDELSRRIVATLLNLLDGIHRSDGILVIGATNRPDSIDPALRRPGRFDREIEIGVPSPGQRHEILVTILSEMEHSLSEKEIQDIATATHGFVGADLAALCNRAALLRLEKYVESNTSCDCLKFLEEDSASDESRPLQDFTTDHDLDALQGLGDYSRSNVVEASISSNSIKQNSSAVTNDVEVRRHCCQNCLLRISYEDFEKARVRVRPSAMREVILEIPKVNWGDVGGQMKVKAQLMEAVLWPQRHNDCYERIGARPATGILLFGPPGCSKTLLARAVASEAKLNFLAIKGPELFSKWVGESEKAVRSLFAKARANAPSIIFFDEIDGLAITRGKENDGVSVGDRVISQLLVELDGLQQRGRVTVIAATNRPDKIDPALLRPGRFDRLLYVGPPNEKDREDIFRVHLRGIPCCPDVSISELSRLTPGFTGADISLVCRQAPIRAIEEDPSASEIKMEHLRSGIQQ</sequence>
<evidence type="ECO:0000313" key="5">
    <source>
        <dbReference type="EMBL" id="EPS70827.1"/>
    </source>
</evidence>
<dbReference type="InterPro" id="IPR041569">
    <property type="entry name" value="AAA_lid_3"/>
</dbReference>
<name>S8EE28_9LAMI</name>
<comment type="caution">
    <text evidence="5">The sequence shown here is derived from an EMBL/GenBank/DDBJ whole genome shotgun (WGS) entry which is preliminary data.</text>
</comment>
<dbReference type="CDD" id="cd19511">
    <property type="entry name" value="RecA-like_CDC48_r2-like"/>
    <property type="match status" value="1"/>
</dbReference>
<feature type="domain" description="AAA+ ATPase" evidence="4">
    <location>
        <begin position="367"/>
        <end position="505"/>
    </location>
</feature>
<dbReference type="OrthoDB" id="27435at2759"/>
<dbReference type="SMART" id="SM00382">
    <property type="entry name" value="AAA"/>
    <property type="match status" value="2"/>
</dbReference>
<dbReference type="PANTHER" id="PTHR23077:SF27">
    <property type="entry name" value="ATPASE FAMILY GENE 2 PROTEIN HOMOLOG A"/>
    <property type="match status" value="1"/>
</dbReference>